<dbReference type="Pfam" id="PF12006">
    <property type="entry name" value="DUF3500"/>
    <property type="match status" value="1"/>
</dbReference>
<dbReference type="EMBL" id="AZHW01000070">
    <property type="protein sequence ID" value="ETX03171.1"/>
    <property type="molecule type" value="Genomic_DNA"/>
</dbReference>
<name>W4LZJ3_ENTF1</name>
<dbReference type="PROSITE" id="PS51318">
    <property type="entry name" value="TAT"/>
    <property type="match status" value="1"/>
</dbReference>
<dbReference type="HOGENOM" id="CLU_033093_0_0_7"/>
<gene>
    <name evidence="1" type="ORF">ETSY1_00985</name>
</gene>
<accession>W4LZJ3</accession>
<keyword evidence="2" id="KW-1185">Reference proteome</keyword>
<evidence type="ECO:0008006" key="3">
    <source>
        <dbReference type="Google" id="ProtNLM"/>
    </source>
</evidence>
<dbReference type="InterPro" id="IPR006311">
    <property type="entry name" value="TAT_signal"/>
</dbReference>
<sequence length="351" mass="39366">MLETPWSRRHLLHLLGLTAATLMIPLRARARLQDEMAQRARDLIDQLTDTQRRQTVYPFEADERRDWHFFPRQRPGLALRDMTAGQRERVWALLGAGLSGQGVEKTRDVIQTEAILGELTGRRQYRDPENYAVVFFGNPDTLATTPWSWRFEGHHLSLTFTIIPDYGIAVTPAFVGANPATAPESHEHAGFKALGQEEAHGFGLLRSLSDSQRAVALIAPESFGNILTGPGREGRLQEQVGLALGDMTAAQRQQALTLIETYVNNVQPELAKRELDRLASAGIDAIHFAWAGSQQPGRPHYYRLHGPKLVIEYDNTQNGANHIHAVWHDPTNSFGQDLLRAHYEASHNKTQ</sequence>
<dbReference type="Proteomes" id="UP000019141">
    <property type="component" value="Unassembled WGS sequence"/>
</dbReference>
<dbReference type="InterPro" id="IPR021889">
    <property type="entry name" value="DUF3500"/>
</dbReference>
<comment type="caution">
    <text evidence="1">The sequence shown here is derived from an EMBL/GenBank/DDBJ whole genome shotgun (WGS) entry which is preliminary data.</text>
</comment>
<dbReference type="PANTHER" id="PTHR37489">
    <property type="entry name" value="DUF3500 DOMAIN-CONTAINING PROTEIN"/>
    <property type="match status" value="1"/>
</dbReference>
<dbReference type="AlphaFoldDB" id="W4LZJ3"/>
<organism evidence="1 2">
    <name type="scientific">Entotheonella factor</name>
    <dbReference type="NCBI Taxonomy" id="1429438"/>
    <lineage>
        <taxon>Bacteria</taxon>
        <taxon>Pseudomonadati</taxon>
        <taxon>Nitrospinota/Tectimicrobiota group</taxon>
        <taxon>Candidatus Tectimicrobiota</taxon>
        <taxon>Candidatus Entotheonellia</taxon>
        <taxon>Candidatus Entotheonellales</taxon>
        <taxon>Candidatus Entotheonellaceae</taxon>
        <taxon>Candidatus Entotheonella</taxon>
    </lineage>
</organism>
<evidence type="ECO:0000313" key="2">
    <source>
        <dbReference type="Proteomes" id="UP000019141"/>
    </source>
</evidence>
<proteinExistence type="predicted"/>
<reference evidence="1 2" key="1">
    <citation type="journal article" date="2014" name="Nature">
        <title>An environmental bacterial taxon with a large and distinct metabolic repertoire.</title>
        <authorList>
            <person name="Wilson M.C."/>
            <person name="Mori T."/>
            <person name="Ruckert C."/>
            <person name="Uria A.R."/>
            <person name="Helf M.J."/>
            <person name="Takada K."/>
            <person name="Gernert C."/>
            <person name="Steffens U.A."/>
            <person name="Heycke N."/>
            <person name="Schmitt S."/>
            <person name="Rinke C."/>
            <person name="Helfrich E.J."/>
            <person name="Brachmann A.O."/>
            <person name="Gurgui C."/>
            <person name="Wakimoto T."/>
            <person name="Kracht M."/>
            <person name="Crusemann M."/>
            <person name="Hentschel U."/>
            <person name="Abe I."/>
            <person name="Matsunaga S."/>
            <person name="Kalinowski J."/>
            <person name="Takeyama H."/>
            <person name="Piel J."/>
        </authorList>
    </citation>
    <scope>NUCLEOTIDE SEQUENCE [LARGE SCALE GENOMIC DNA]</scope>
    <source>
        <strain evidence="2">TSY1</strain>
    </source>
</reference>
<evidence type="ECO:0000313" key="1">
    <source>
        <dbReference type="EMBL" id="ETX03171.1"/>
    </source>
</evidence>
<protein>
    <recommendedName>
        <fullName evidence="3">DUF3500 domain-containing protein</fullName>
    </recommendedName>
</protein>
<dbReference type="PANTHER" id="PTHR37489:SF1">
    <property type="entry name" value="DUF3500 DOMAIN-CONTAINING PROTEIN"/>
    <property type="match status" value="1"/>
</dbReference>